<dbReference type="Pfam" id="PF13911">
    <property type="entry name" value="AhpC-TSA_2"/>
    <property type="match status" value="1"/>
</dbReference>
<evidence type="ECO:0000256" key="11">
    <source>
        <dbReference type="ARBA" id="ARBA00040768"/>
    </source>
</evidence>
<keyword evidence="7" id="KW-0443">Lipid metabolism</keyword>
<sequence>MSVTELDSTIGSTLVTRVTDNTDVPIRSLYSNQPAVLIFLRRFGCQLCRSYALKLSNELHPILKQNNISFIGIGLERFGLEEFQKENYFSGDLYIDEGKKAYQTLGLPYLGWFKGITDLFLRSTKAWNDETKKMDVQGNLKGDGFQLGATYVVGPKDAKVWLAHPQKDYGDHPSVDEIIKALRDNIPDFHE</sequence>
<accession>A0A814UGK4</accession>
<evidence type="ECO:0000256" key="4">
    <source>
        <dbReference type="ARBA" id="ARBA00022832"/>
    </source>
</evidence>
<keyword evidence="4" id="KW-0276">Fatty acid metabolism</keyword>
<evidence type="ECO:0000313" key="17">
    <source>
        <dbReference type="Proteomes" id="UP000663845"/>
    </source>
</evidence>
<evidence type="ECO:0000256" key="2">
    <source>
        <dbReference type="ARBA" id="ARBA00022490"/>
    </source>
</evidence>
<evidence type="ECO:0000313" key="15">
    <source>
        <dbReference type="EMBL" id="CAF1176621.1"/>
    </source>
</evidence>
<dbReference type="CDD" id="cd02970">
    <property type="entry name" value="PRX_like2"/>
    <property type="match status" value="1"/>
</dbReference>
<dbReference type="Gene3D" id="3.40.30.10">
    <property type="entry name" value="Glutaredoxin"/>
    <property type="match status" value="1"/>
</dbReference>
<keyword evidence="3" id="KW-0444">Lipid biosynthesis</keyword>
<evidence type="ECO:0000256" key="1">
    <source>
        <dbReference type="ARBA" id="ARBA00004514"/>
    </source>
</evidence>
<protein>
    <recommendedName>
        <fullName evidence="11">Prostamide/prostaglandin F synthase</fullName>
        <ecNumber evidence="10">1.11.1.20</ecNumber>
    </recommendedName>
    <alternativeName>
        <fullName evidence="12">Peroxiredoxin-like 2B</fullName>
    </alternativeName>
</protein>
<evidence type="ECO:0000256" key="14">
    <source>
        <dbReference type="ARBA" id="ARBA00048626"/>
    </source>
</evidence>
<dbReference type="GO" id="GO:0016491">
    <property type="term" value="F:oxidoreductase activity"/>
    <property type="evidence" value="ECO:0007669"/>
    <property type="project" value="UniProtKB-KW"/>
</dbReference>
<evidence type="ECO:0000256" key="12">
    <source>
        <dbReference type="ARBA" id="ARBA00041838"/>
    </source>
</evidence>
<dbReference type="SUPFAM" id="SSF52833">
    <property type="entry name" value="Thioredoxin-like"/>
    <property type="match status" value="1"/>
</dbReference>
<dbReference type="EMBL" id="CAJNOG010000327">
    <property type="protein sequence ID" value="CAF1176621.1"/>
    <property type="molecule type" value="Genomic_DNA"/>
</dbReference>
<dbReference type="EMBL" id="CAJOAZ010000921">
    <property type="protein sequence ID" value="CAF3735483.1"/>
    <property type="molecule type" value="Genomic_DNA"/>
</dbReference>
<dbReference type="GO" id="GO:0005829">
    <property type="term" value="C:cytosol"/>
    <property type="evidence" value="ECO:0007669"/>
    <property type="project" value="UniProtKB-SubCell"/>
</dbReference>
<dbReference type="PANTHER" id="PTHR28630:SF3">
    <property type="entry name" value="PEROXIREDOXIN-LIKE 2C"/>
    <property type="match status" value="1"/>
</dbReference>
<comment type="catalytic activity">
    <reaction evidence="14">
        <text>prostamide F2alpha + [thioredoxin]-disulfide = prostamide H2 + [thioredoxin]-dithiol</text>
        <dbReference type="Rhea" id="RHEA:26373"/>
        <dbReference type="Rhea" id="RHEA-COMP:10698"/>
        <dbReference type="Rhea" id="RHEA-COMP:10700"/>
        <dbReference type="ChEBI" id="CHEBI:29950"/>
        <dbReference type="ChEBI" id="CHEBI:50058"/>
        <dbReference type="ChEBI" id="CHEBI:53081"/>
        <dbReference type="ChEBI" id="CHEBI:53082"/>
        <dbReference type="EC" id="1.11.1.20"/>
    </reaction>
</comment>
<keyword evidence="5" id="KW-0521">NADP</keyword>
<dbReference type="PANTHER" id="PTHR28630">
    <property type="match status" value="1"/>
</dbReference>
<keyword evidence="2" id="KW-0963">Cytoplasm</keyword>
<comment type="caution">
    <text evidence="15">The sequence shown here is derived from an EMBL/GenBank/DDBJ whole genome shotgun (WGS) entry which is preliminary data.</text>
</comment>
<dbReference type="FunFam" id="3.40.30.10:FF:000243">
    <property type="entry name" value="Prostamide/prostaglandin F synthase"/>
    <property type="match status" value="1"/>
</dbReference>
<comment type="subcellular location">
    <subcellularLocation>
        <location evidence="1">Cytoplasm</location>
        <location evidence="1">Cytosol</location>
    </subcellularLocation>
</comment>
<evidence type="ECO:0000256" key="3">
    <source>
        <dbReference type="ARBA" id="ARBA00022516"/>
    </source>
</evidence>
<dbReference type="AlphaFoldDB" id="A0A814UGK4"/>
<evidence type="ECO:0000256" key="9">
    <source>
        <dbReference type="ARBA" id="ARBA00037965"/>
    </source>
</evidence>
<evidence type="ECO:0000313" key="16">
    <source>
        <dbReference type="EMBL" id="CAF3735483.1"/>
    </source>
</evidence>
<evidence type="ECO:0000256" key="6">
    <source>
        <dbReference type="ARBA" id="ARBA00023002"/>
    </source>
</evidence>
<evidence type="ECO:0000256" key="5">
    <source>
        <dbReference type="ARBA" id="ARBA00022857"/>
    </source>
</evidence>
<evidence type="ECO:0000256" key="7">
    <source>
        <dbReference type="ARBA" id="ARBA00023098"/>
    </source>
</evidence>
<comment type="function">
    <text evidence="8">Catalyzes the reduction of prostaglandin-ethanolamide H(2) (prostamide H(2)) to prostamide F(2alpha) with NADPH as proton donor. Also able to reduce prostaglandin H(2) to prostaglandin F(2alpha).</text>
</comment>
<dbReference type="Proteomes" id="UP000663845">
    <property type="component" value="Unassembled WGS sequence"/>
</dbReference>
<name>A0A814UGK4_9BILA</name>
<dbReference type="InterPro" id="IPR032801">
    <property type="entry name" value="PXL2A/B/C"/>
</dbReference>
<comment type="catalytic activity">
    <reaction evidence="13">
        <text>prostaglandin H2 + [thioredoxin]-dithiol = prostaglandin F2alpha + [thioredoxin]-disulfide</text>
        <dbReference type="Rhea" id="RHEA:28214"/>
        <dbReference type="Rhea" id="RHEA-COMP:10698"/>
        <dbReference type="Rhea" id="RHEA-COMP:10700"/>
        <dbReference type="ChEBI" id="CHEBI:29950"/>
        <dbReference type="ChEBI" id="CHEBI:50058"/>
        <dbReference type="ChEBI" id="CHEBI:57404"/>
        <dbReference type="ChEBI" id="CHEBI:57405"/>
        <dbReference type="EC" id="1.11.1.20"/>
    </reaction>
</comment>
<reference evidence="15" key="1">
    <citation type="submission" date="2021-02" db="EMBL/GenBank/DDBJ databases">
        <authorList>
            <person name="Nowell W R."/>
        </authorList>
    </citation>
    <scope>NUCLEOTIDE SEQUENCE</scope>
</reference>
<evidence type="ECO:0000256" key="8">
    <source>
        <dbReference type="ARBA" id="ARBA00037117"/>
    </source>
</evidence>
<organism evidence="15 17">
    <name type="scientific">Adineta steineri</name>
    <dbReference type="NCBI Taxonomy" id="433720"/>
    <lineage>
        <taxon>Eukaryota</taxon>
        <taxon>Metazoa</taxon>
        <taxon>Spiralia</taxon>
        <taxon>Gnathifera</taxon>
        <taxon>Rotifera</taxon>
        <taxon>Eurotatoria</taxon>
        <taxon>Bdelloidea</taxon>
        <taxon>Adinetida</taxon>
        <taxon>Adinetidae</taxon>
        <taxon>Adineta</taxon>
    </lineage>
</organism>
<comment type="similarity">
    <text evidence="9">Belongs to the peroxiredoxin-like PRXL2 family. Prostamide/prostaglandin F synthase subfamily.</text>
</comment>
<evidence type="ECO:0000256" key="13">
    <source>
        <dbReference type="ARBA" id="ARBA00047917"/>
    </source>
</evidence>
<proteinExistence type="inferred from homology"/>
<dbReference type="InterPro" id="IPR036249">
    <property type="entry name" value="Thioredoxin-like_sf"/>
</dbReference>
<dbReference type="GO" id="GO:0006631">
    <property type="term" value="P:fatty acid metabolic process"/>
    <property type="evidence" value="ECO:0007669"/>
    <property type="project" value="UniProtKB-KW"/>
</dbReference>
<keyword evidence="6" id="KW-0560">Oxidoreductase</keyword>
<evidence type="ECO:0000256" key="10">
    <source>
        <dbReference type="ARBA" id="ARBA00039126"/>
    </source>
</evidence>
<dbReference type="EC" id="1.11.1.20" evidence="10"/>
<gene>
    <name evidence="15" type="ORF">JYZ213_LOCUS25534</name>
    <name evidence="16" type="ORF">OXD698_LOCUS14546</name>
</gene>
<dbReference type="Proteomes" id="UP000663844">
    <property type="component" value="Unassembled WGS sequence"/>
</dbReference>